<dbReference type="AlphaFoldDB" id="A0A7S0GDQ0"/>
<proteinExistence type="predicted"/>
<sequence length="122" mass="13654">MSSFITKIFQLLLIVSIFVNKSSYINNAFSTTPSSGDKSLPVLLPSDPNNKSPRTKINVGGKAVNLDALGPVILNKDGTTRKIDNWDDMSEMEQEVCWRKISKRNAERKAVLLKLNEEKEQS</sequence>
<dbReference type="PANTHER" id="PTHR39474:SF1">
    <property type="entry name" value="FUNGAL SPECIFIC TRANSCRIPTION FACTOR"/>
    <property type="match status" value="1"/>
</dbReference>
<feature type="region of interest" description="Disordered" evidence="1">
    <location>
        <begin position="30"/>
        <end position="57"/>
    </location>
</feature>
<name>A0A7S0GDQ0_9STRA</name>
<feature type="signal peptide" evidence="2">
    <location>
        <begin position="1"/>
        <end position="24"/>
    </location>
</feature>
<evidence type="ECO:0000256" key="1">
    <source>
        <dbReference type="SAM" id="MobiDB-lite"/>
    </source>
</evidence>
<evidence type="ECO:0000256" key="2">
    <source>
        <dbReference type="SAM" id="SignalP"/>
    </source>
</evidence>
<dbReference type="PANTHER" id="PTHR39474">
    <property type="entry name" value="UNNAMED PRODUCT"/>
    <property type="match status" value="1"/>
</dbReference>
<protein>
    <submittedName>
        <fullName evidence="3">Uncharacterized protein</fullName>
    </submittedName>
</protein>
<reference evidence="3" key="1">
    <citation type="submission" date="2021-01" db="EMBL/GenBank/DDBJ databases">
        <authorList>
            <person name="Corre E."/>
            <person name="Pelletier E."/>
            <person name="Niang G."/>
            <person name="Scheremetjew M."/>
            <person name="Finn R."/>
            <person name="Kale V."/>
            <person name="Holt S."/>
            <person name="Cochrane G."/>
            <person name="Meng A."/>
            <person name="Brown T."/>
            <person name="Cohen L."/>
        </authorList>
    </citation>
    <scope>NUCLEOTIDE SEQUENCE</scope>
    <source>
        <strain evidence="3">CCAP1064/1</strain>
    </source>
</reference>
<evidence type="ECO:0000313" key="3">
    <source>
        <dbReference type="EMBL" id="CAD8414054.1"/>
    </source>
</evidence>
<accession>A0A7S0GDQ0</accession>
<gene>
    <name evidence="3" type="ORF">PINE0816_LOCUS10187</name>
</gene>
<feature type="chain" id="PRO_5030833384" evidence="2">
    <location>
        <begin position="25"/>
        <end position="122"/>
    </location>
</feature>
<organism evidence="3">
    <name type="scientific">Proboscia inermis</name>
    <dbReference type="NCBI Taxonomy" id="420281"/>
    <lineage>
        <taxon>Eukaryota</taxon>
        <taxon>Sar</taxon>
        <taxon>Stramenopiles</taxon>
        <taxon>Ochrophyta</taxon>
        <taxon>Bacillariophyta</taxon>
        <taxon>Coscinodiscophyceae</taxon>
        <taxon>Rhizosoleniophycidae</taxon>
        <taxon>Rhizosoleniales</taxon>
        <taxon>Rhizosoleniaceae</taxon>
        <taxon>Proboscia</taxon>
    </lineage>
</organism>
<keyword evidence="2" id="KW-0732">Signal</keyword>
<dbReference type="EMBL" id="HBEL01021788">
    <property type="protein sequence ID" value="CAD8414054.1"/>
    <property type="molecule type" value="Transcribed_RNA"/>
</dbReference>